<keyword evidence="3" id="KW-0812">Transmembrane</keyword>
<accession>A0A5C6N3H7</accession>
<name>A0A5C6N3H7_9TELE</name>
<gene>
    <name evidence="3" type="ORF">D4764_05G0003670</name>
</gene>
<feature type="region of interest" description="Disordered" evidence="1">
    <location>
        <begin position="1"/>
        <end position="26"/>
    </location>
</feature>
<dbReference type="PANTHER" id="PTHR13388">
    <property type="entry name" value="DETONATOR, ISOFORM E"/>
    <property type="match status" value="1"/>
</dbReference>
<keyword evidence="4" id="KW-1185">Reference proteome</keyword>
<dbReference type="InterPro" id="IPR055421">
    <property type="entry name" value="TMEM132_3rd"/>
</dbReference>
<proteinExistence type="predicted"/>
<reference evidence="3 4" key="1">
    <citation type="submission" date="2019-04" db="EMBL/GenBank/DDBJ databases">
        <title>Chromosome genome assembly for Takifugu flavidus.</title>
        <authorList>
            <person name="Xiao S."/>
        </authorList>
    </citation>
    <scope>NUCLEOTIDE SEQUENCE [LARGE SCALE GENOMIC DNA]</scope>
    <source>
        <strain evidence="3">HTHZ2018</strain>
        <tissue evidence="3">Muscle</tissue>
    </source>
</reference>
<dbReference type="EMBL" id="RHFK02000018">
    <property type="protein sequence ID" value="TWW60277.1"/>
    <property type="molecule type" value="Genomic_DNA"/>
</dbReference>
<sequence>MAPTAGLQREEELGGGGENDESNREEGGKLDFQCCVYVGWFLQDLEEPASLERPSYEVMQLEFEVDNVINLVPTQTLHWNVEYPAGPQTPSRQTEKVSHLYISNADIQGIVPLAEYLSDKDT</sequence>
<evidence type="ECO:0000259" key="2">
    <source>
        <dbReference type="Pfam" id="PF23039"/>
    </source>
</evidence>
<organism evidence="3 4">
    <name type="scientific">Takifugu flavidus</name>
    <name type="common">sansaifugu</name>
    <dbReference type="NCBI Taxonomy" id="433684"/>
    <lineage>
        <taxon>Eukaryota</taxon>
        <taxon>Metazoa</taxon>
        <taxon>Chordata</taxon>
        <taxon>Craniata</taxon>
        <taxon>Vertebrata</taxon>
        <taxon>Euteleostomi</taxon>
        <taxon>Actinopterygii</taxon>
        <taxon>Neopterygii</taxon>
        <taxon>Teleostei</taxon>
        <taxon>Neoteleostei</taxon>
        <taxon>Acanthomorphata</taxon>
        <taxon>Eupercaria</taxon>
        <taxon>Tetraodontiformes</taxon>
        <taxon>Tetradontoidea</taxon>
        <taxon>Tetraodontidae</taxon>
        <taxon>Takifugu</taxon>
    </lineage>
</organism>
<evidence type="ECO:0000313" key="3">
    <source>
        <dbReference type="EMBL" id="TWW60277.1"/>
    </source>
</evidence>
<dbReference type="PANTHER" id="PTHR13388:SF28">
    <property type="entry name" value="TRANSMEMBRANE PROTEIN 132C"/>
    <property type="match status" value="1"/>
</dbReference>
<feature type="domain" description="Transmembrane protein TMEM132 cohesin-like" evidence="2">
    <location>
        <begin position="50"/>
        <end position="107"/>
    </location>
</feature>
<dbReference type="AlphaFoldDB" id="A0A5C6N3H7"/>
<comment type="caution">
    <text evidence="3">The sequence shown here is derived from an EMBL/GenBank/DDBJ whole genome shotgun (WGS) entry which is preliminary data.</text>
</comment>
<evidence type="ECO:0000256" key="1">
    <source>
        <dbReference type="SAM" id="MobiDB-lite"/>
    </source>
</evidence>
<dbReference type="Proteomes" id="UP000324091">
    <property type="component" value="Chromosome 5"/>
</dbReference>
<dbReference type="Pfam" id="PF23039">
    <property type="entry name" value="TMEM132_3rd"/>
    <property type="match status" value="1"/>
</dbReference>
<evidence type="ECO:0000313" key="4">
    <source>
        <dbReference type="Proteomes" id="UP000324091"/>
    </source>
</evidence>
<protein>
    <submittedName>
        <fullName evidence="3">Transmembrane protein 132D</fullName>
    </submittedName>
</protein>
<keyword evidence="3" id="KW-0472">Membrane</keyword>
<dbReference type="InterPro" id="IPR026307">
    <property type="entry name" value="TMEM132"/>
</dbReference>